<dbReference type="InterPro" id="IPR000092">
    <property type="entry name" value="Polyprenyl_synt"/>
</dbReference>
<dbReference type="SUPFAM" id="SSF48576">
    <property type="entry name" value="Terpenoid synthases"/>
    <property type="match status" value="1"/>
</dbReference>
<dbReference type="PANTHER" id="PTHR12001:SF69">
    <property type="entry name" value="ALL TRANS-POLYPRENYL-DIPHOSPHATE SYNTHASE PDSS1"/>
    <property type="match status" value="1"/>
</dbReference>
<dbReference type="PROSITE" id="PS00444">
    <property type="entry name" value="POLYPRENYL_SYNTHASE_2"/>
    <property type="match status" value="1"/>
</dbReference>
<comment type="caution">
    <text evidence="8">The sequence shown here is derived from an EMBL/GenBank/DDBJ whole genome shotgun (WGS) entry which is preliminary data.</text>
</comment>
<dbReference type="SFLD" id="SFLDS00005">
    <property type="entry name" value="Isoprenoid_Synthase_Type_I"/>
    <property type="match status" value="1"/>
</dbReference>
<dbReference type="GO" id="GO:0008299">
    <property type="term" value="P:isoprenoid biosynthetic process"/>
    <property type="evidence" value="ECO:0007669"/>
    <property type="project" value="InterPro"/>
</dbReference>
<dbReference type="EMBL" id="VBOT01000136">
    <property type="protein sequence ID" value="TMQ48646.1"/>
    <property type="molecule type" value="Genomic_DNA"/>
</dbReference>
<dbReference type="Pfam" id="PF00348">
    <property type="entry name" value="polyprenyl_synt"/>
    <property type="match status" value="1"/>
</dbReference>
<dbReference type="InterPro" id="IPR008949">
    <property type="entry name" value="Isoprenoid_synthase_dom_sf"/>
</dbReference>
<evidence type="ECO:0000256" key="5">
    <source>
        <dbReference type="ARBA" id="ARBA00022842"/>
    </source>
</evidence>
<name>A0A538SBD0_UNCEI</name>
<evidence type="ECO:0000256" key="3">
    <source>
        <dbReference type="ARBA" id="ARBA00022679"/>
    </source>
</evidence>
<dbReference type="GO" id="GO:0046872">
    <property type="term" value="F:metal ion binding"/>
    <property type="evidence" value="ECO:0007669"/>
    <property type="project" value="UniProtKB-KW"/>
</dbReference>
<organism evidence="8 9">
    <name type="scientific">Eiseniibacteriota bacterium</name>
    <dbReference type="NCBI Taxonomy" id="2212470"/>
    <lineage>
        <taxon>Bacteria</taxon>
        <taxon>Candidatus Eiseniibacteriota</taxon>
    </lineage>
</organism>
<dbReference type="PANTHER" id="PTHR12001">
    <property type="entry name" value="GERANYLGERANYL PYROPHOSPHATE SYNTHASE"/>
    <property type="match status" value="1"/>
</dbReference>
<dbReference type="Proteomes" id="UP000320184">
    <property type="component" value="Unassembled WGS sequence"/>
</dbReference>
<proteinExistence type="inferred from homology"/>
<sequence>MNKPGQRLTPFERGPYPAPRLVKRAPPFWFPMKHPMSLSAVQKPVRRELERVQAQLRDLFRTPIPILNEVGGHVLATRGKKFRPTLLLLVARLRGHLGLDAVRCAAVVEMVHAAALIHDDSVDRSELRRGRPTVNGLWSDQMAIIMGDYLYAQAMSVLVEHKLGMAMEVMARVVAEMSCGEALELQYAHDLGVAEEQYEELIRAKTGSLMGAATEIGAGLNGGGGDLELRVRYRRFGELVGVAFQIVDDLFDYQGTAEVTGKPVGYDLAEGKVTLPLIAALREATESDRRRLKRLAGSKRLSSAQWVVLMRLIERCGGFAYARRRALEVAARARALSDGDSGRRERSRRPSSLPARRRRAGLRAIDRRRGTALARRALDRAVDYAVDRQC</sequence>
<evidence type="ECO:0000256" key="6">
    <source>
        <dbReference type="RuleBase" id="RU004466"/>
    </source>
</evidence>
<feature type="region of interest" description="Disordered" evidence="7">
    <location>
        <begin position="338"/>
        <end position="360"/>
    </location>
</feature>
<evidence type="ECO:0000313" key="8">
    <source>
        <dbReference type="EMBL" id="TMQ48646.1"/>
    </source>
</evidence>
<dbReference type="CDD" id="cd00685">
    <property type="entry name" value="Trans_IPPS_HT"/>
    <property type="match status" value="1"/>
</dbReference>
<dbReference type="InterPro" id="IPR033749">
    <property type="entry name" value="Polyprenyl_synt_CS"/>
</dbReference>
<keyword evidence="5" id="KW-0460">Magnesium</keyword>
<evidence type="ECO:0000256" key="7">
    <source>
        <dbReference type="SAM" id="MobiDB-lite"/>
    </source>
</evidence>
<evidence type="ECO:0000256" key="4">
    <source>
        <dbReference type="ARBA" id="ARBA00022723"/>
    </source>
</evidence>
<gene>
    <name evidence="8" type="ORF">E6K73_11695</name>
</gene>
<comment type="cofactor">
    <cofactor evidence="1">
        <name>Mg(2+)</name>
        <dbReference type="ChEBI" id="CHEBI:18420"/>
    </cofactor>
</comment>
<evidence type="ECO:0000256" key="1">
    <source>
        <dbReference type="ARBA" id="ARBA00001946"/>
    </source>
</evidence>
<dbReference type="PROSITE" id="PS00723">
    <property type="entry name" value="POLYPRENYL_SYNTHASE_1"/>
    <property type="match status" value="1"/>
</dbReference>
<feature type="compositionally biased region" description="Basic residues" evidence="7">
    <location>
        <begin position="345"/>
        <end position="360"/>
    </location>
</feature>
<dbReference type="GO" id="GO:0004659">
    <property type="term" value="F:prenyltransferase activity"/>
    <property type="evidence" value="ECO:0007669"/>
    <property type="project" value="InterPro"/>
</dbReference>
<reference evidence="8 9" key="1">
    <citation type="journal article" date="2019" name="Nat. Microbiol.">
        <title>Mediterranean grassland soil C-N compound turnover is dependent on rainfall and depth, and is mediated by genomically divergent microorganisms.</title>
        <authorList>
            <person name="Diamond S."/>
            <person name="Andeer P.F."/>
            <person name="Li Z."/>
            <person name="Crits-Christoph A."/>
            <person name="Burstein D."/>
            <person name="Anantharaman K."/>
            <person name="Lane K.R."/>
            <person name="Thomas B.C."/>
            <person name="Pan C."/>
            <person name="Northen T.R."/>
            <person name="Banfield J.F."/>
        </authorList>
    </citation>
    <scope>NUCLEOTIDE SEQUENCE [LARGE SCALE GENOMIC DNA]</scope>
    <source>
        <strain evidence="8">WS_3</strain>
    </source>
</reference>
<comment type="similarity">
    <text evidence="2 6">Belongs to the FPP/GGPP synthase family.</text>
</comment>
<evidence type="ECO:0000256" key="2">
    <source>
        <dbReference type="ARBA" id="ARBA00006706"/>
    </source>
</evidence>
<dbReference type="Gene3D" id="1.10.600.10">
    <property type="entry name" value="Farnesyl Diphosphate Synthase"/>
    <property type="match status" value="1"/>
</dbReference>
<accession>A0A538SBD0</accession>
<dbReference type="AlphaFoldDB" id="A0A538SBD0"/>
<keyword evidence="3 6" id="KW-0808">Transferase</keyword>
<protein>
    <submittedName>
        <fullName evidence="8">Polyprenyl synthetase family protein</fullName>
    </submittedName>
</protein>
<keyword evidence="4" id="KW-0479">Metal-binding</keyword>
<evidence type="ECO:0000313" key="9">
    <source>
        <dbReference type="Proteomes" id="UP000320184"/>
    </source>
</evidence>